<dbReference type="Pfam" id="PF01817">
    <property type="entry name" value="CM_2"/>
    <property type="match status" value="1"/>
</dbReference>
<name>S9QKC6_9RHOB</name>
<evidence type="ECO:0000256" key="3">
    <source>
        <dbReference type="PIRSR" id="PIRSR029775-1"/>
    </source>
</evidence>
<reference evidence="6" key="1">
    <citation type="journal article" date="2013" name="Stand. Genomic Sci.">
        <title>Genome sequence of the Litoreibacter arenae type strain (DSM 19593(T)), a member of the Roseobacter clade isolated from sea sand.</title>
        <authorList>
            <person name="Riedel T."/>
            <person name="Fiebig A."/>
            <person name="Petersen J."/>
            <person name="Gronow S."/>
            <person name="Kyrpides N.C."/>
            <person name="Goker M."/>
            <person name="Klenk H.P."/>
        </authorList>
    </citation>
    <scope>NUCLEOTIDE SEQUENCE [LARGE SCALE GENOMIC DNA]</scope>
    <source>
        <strain evidence="6">DSM 19593</strain>
    </source>
</reference>
<dbReference type="NCBIfam" id="TIGR01803">
    <property type="entry name" value="CM-like"/>
    <property type="match status" value="1"/>
</dbReference>
<dbReference type="HOGENOM" id="CLU_131518_2_0_5"/>
<feature type="binding site" evidence="3">
    <location>
        <position position="94"/>
    </location>
    <ligand>
        <name>substrate</name>
    </ligand>
</feature>
<dbReference type="RefSeq" id="WP_021100138.1">
    <property type="nucleotide sequence ID" value="NZ_KE557306.1"/>
</dbReference>
<dbReference type="OrthoDB" id="514491at2"/>
<keyword evidence="2" id="KW-0413">Isomerase</keyword>
<dbReference type="SMART" id="SM00830">
    <property type="entry name" value="CM_2"/>
    <property type="match status" value="1"/>
</dbReference>
<dbReference type="Gene3D" id="1.20.59.10">
    <property type="entry name" value="Chorismate mutase"/>
    <property type="match status" value="1"/>
</dbReference>
<dbReference type="InterPro" id="IPR008241">
    <property type="entry name" value="Isochorismate_pyruvate-lyase"/>
</dbReference>
<dbReference type="InterPro" id="IPR051331">
    <property type="entry name" value="Chorismate_mutase-related"/>
</dbReference>
<dbReference type="PROSITE" id="PS51168">
    <property type="entry name" value="CHORISMATE_MUT_2"/>
    <property type="match status" value="1"/>
</dbReference>
<dbReference type="AlphaFoldDB" id="S9QKC6"/>
<dbReference type="PANTHER" id="PTHR38041:SF1">
    <property type="entry name" value="CHORISMATE MUTASE"/>
    <property type="match status" value="1"/>
</dbReference>
<comment type="caution">
    <text evidence="5">The sequence shown here is derived from an EMBL/GenBank/DDBJ whole genome shotgun (WGS) entry which is preliminary data.</text>
</comment>
<accession>S9QKC6</accession>
<dbReference type="GO" id="GO:0016835">
    <property type="term" value="F:carbon-oxygen lyase activity"/>
    <property type="evidence" value="ECO:0007669"/>
    <property type="project" value="InterPro"/>
</dbReference>
<dbReference type="InterPro" id="IPR036263">
    <property type="entry name" value="Chorismate_II_sf"/>
</dbReference>
<feature type="binding site" evidence="3">
    <location>
        <position position="17"/>
    </location>
    <ligand>
        <name>substrate</name>
    </ligand>
</feature>
<evidence type="ECO:0000256" key="1">
    <source>
        <dbReference type="ARBA" id="ARBA00012404"/>
    </source>
</evidence>
<dbReference type="GO" id="GO:0004106">
    <property type="term" value="F:chorismate mutase activity"/>
    <property type="evidence" value="ECO:0007669"/>
    <property type="project" value="UniProtKB-EC"/>
</dbReference>
<dbReference type="eggNOG" id="COG1605">
    <property type="taxonomic scope" value="Bacteria"/>
</dbReference>
<dbReference type="GO" id="GO:0009697">
    <property type="term" value="P:salicylic acid biosynthetic process"/>
    <property type="evidence" value="ECO:0007669"/>
    <property type="project" value="InterPro"/>
</dbReference>
<dbReference type="SUPFAM" id="SSF48600">
    <property type="entry name" value="Chorismate mutase II"/>
    <property type="match status" value="1"/>
</dbReference>
<gene>
    <name evidence="5" type="ORF">thalar_01571</name>
</gene>
<organism evidence="5 6">
    <name type="scientific">Litoreibacter arenae DSM 19593</name>
    <dbReference type="NCBI Taxonomy" id="1123360"/>
    <lineage>
        <taxon>Bacteria</taxon>
        <taxon>Pseudomonadati</taxon>
        <taxon>Pseudomonadota</taxon>
        <taxon>Alphaproteobacteria</taxon>
        <taxon>Rhodobacterales</taxon>
        <taxon>Roseobacteraceae</taxon>
        <taxon>Litoreibacter</taxon>
    </lineage>
</organism>
<proteinExistence type="predicted"/>
<evidence type="ECO:0000256" key="2">
    <source>
        <dbReference type="ARBA" id="ARBA00023235"/>
    </source>
</evidence>
<evidence type="ECO:0000259" key="4">
    <source>
        <dbReference type="PROSITE" id="PS51168"/>
    </source>
</evidence>
<sequence length="100" mass="11026">MTSYKPAQDCNSMAELRLEIDAIDMALVDLLARRAGYIDRAVDLKPTEGLPARIPARVNEVLANVSKRAAESGLDPQLAETLWTELIEWSIQRESDTLGG</sequence>
<keyword evidence="5" id="KW-0456">Lyase</keyword>
<dbReference type="InterPro" id="IPR036979">
    <property type="entry name" value="CM_dom_sf"/>
</dbReference>
<dbReference type="PANTHER" id="PTHR38041">
    <property type="entry name" value="CHORISMATE MUTASE"/>
    <property type="match status" value="1"/>
</dbReference>
<dbReference type="InterPro" id="IPR002701">
    <property type="entry name" value="CM_II_prokaryot"/>
</dbReference>
<feature type="binding site" evidence="3">
    <location>
        <position position="34"/>
    </location>
    <ligand>
        <name>substrate</name>
    </ligand>
</feature>
<dbReference type="EMBL" id="AONI01000009">
    <property type="protein sequence ID" value="EPX80232.1"/>
    <property type="molecule type" value="Genomic_DNA"/>
</dbReference>
<keyword evidence="5" id="KW-0670">Pyruvate</keyword>
<dbReference type="STRING" id="1123360.thalar_01571"/>
<feature type="domain" description="Chorismate mutase" evidence="4">
    <location>
        <begin position="7"/>
        <end position="98"/>
    </location>
</feature>
<evidence type="ECO:0000313" key="6">
    <source>
        <dbReference type="Proteomes" id="UP000015351"/>
    </source>
</evidence>
<dbReference type="GO" id="GO:0046417">
    <property type="term" value="P:chorismate metabolic process"/>
    <property type="evidence" value="ECO:0007669"/>
    <property type="project" value="InterPro"/>
</dbReference>
<dbReference type="Proteomes" id="UP000015351">
    <property type="component" value="Unassembled WGS sequence"/>
</dbReference>
<dbReference type="EC" id="5.4.99.5" evidence="1"/>
<protein>
    <recommendedName>
        <fullName evidence="1">chorismate mutase</fullName>
        <ecNumber evidence="1">5.4.99.5</ecNumber>
    </recommendedName>
</protein>
<feature type="binding site" evidence="3">
    <location>
        <position position="45"/>
    </location>
    <ligand>
        <name>substrate</name>
    </ligand>
</feature>
<keyword evidence="6" id="KW-1185">Reference proteome</keyword>
<evidence type="ECO:0000313" key="5">
    <source>
        <dbReference type="EMBL" id="EPX80232.1"/>
    </source>
</evidence>
<dbReference type="PIRSF" id="PIRSF029775">
    <property type="entry name" value="Isochor_pyr_lyas"/>
    <property type="match status" value="1"/>
</dbReference>